<protein>
    <submittedName>
        <fullName evidence="2">Oxidoreductase</fullName>
    </submittedName>
</protein>
<dbReference type="SUPFAM" id="SSF51735">
    <property type="entry name" value="NAD(P)-binding Rossmann-fold domains"/>
    <property type="match status" value="1"/>
</dbReference>
<sequence length="282" mass="31296">MTQKTVVITGVSSGIGNATAKLYLSKGYRVFGSVRNVNDAQKLKALLGFDFYPLIMDVCQLDEIEKCAEVVRKELNGKPLDCLINNAGMALAGPLEYQNIQEIQNIFDVNVIGLIKATRAFLPMLKVRDFNTNRAGKVINISSVAGKISAPFLGAYASSKHAVEAISASFRRELMPYGVDVIIIGPGNVRTPIWNKAARLNEYDHTSYKKAYRNFIDYALEGEKKGMAPEEIAEVILNACEARQASSRYAPVAQKVINWILPRSFSDRTLDKIFYKNFKMGV</sequence>
<dbReference type="Gene3D" id="3.40.50.720">
    <property type="entry name" value="NAD(P)-binding Rossmann-like Domain"/>
    <property type="match status" value="1"/>
</dbReference>
<evidence type="ECO:0000313" key="2">
    <source>
        <dbReference type="EMBL" id="GAL85199.1"/>
    </source>
</evidence>
<dbReference type="CDD" id="cd05374">
    <property type="entry name" value="17beta-HSD-like_SDR_c"/>
    <property type="match status" value="1"/>
</dbReference>
<comment type="caution">
    <text evidence="2">The sequence shown here is derived from an EMBL/GenBank/DDBJ whole genome shotgun (WGS) entry which is preliminary data.</text>
</comment>
<dbReference type="PANTHER" id="PTHR43313">
    <property type="entry name" value="SHORT-CHAIN DEHYDROGENASE/REDUCTASE FAMILY 9C"/>
    <property type="match status" value="1"/>
</dbReference>
<accession>A0A098LFF5</accession>
<dbReference type="PROSITE" id="PS00061">
    <property type="entry name" value="ADH_SHORT"/>
    <property type="match status" value="1"/>
</dbReference>
<organism evidence="2 3">
    <name type="scientific">Sporocytophaga myxococcoides</name>
    <dbReference type="NCBI Taxonomy" id="153721"/>
    <lineage>
        <taxon>Bacteria</taxon>
        <taxon>Pseudomonadati</taxon>
        <taxon>Bacteroidota</taxon>
        <taxon>Cytophagia</taxon>
        <taxon>Cytophagales</taxon>
        <taxon>Cytophagaceae</taxon>
        <taxon>Sporocytophaga</taxon>
    </lineage>
</organism>
<dbReference type="PRINTS" id="PR00081">
    <property type="entry name" value="GDHRDH"/>
</dbReference>
<name>A0A098LFF5_9BACT</name>
<dbReference type="InterPro" id="IPR002347">
    <property type="entry name" value="SDR_fam"/>
</dbReference>
<dbReference type="InterPro" id="IPR020904">
    <property type="entry name" value="Sc_DH/Rdtase_CS"/>
</dbReference>
<evidence type="ECO:0000256" key="1">
    <source>
        <dbReference type="RuleBase" id="RU000363"/>
    </source>
</evidence>
<dbReference type="OrthoDB" id="9786056at2"/>
<dbReference type="eggNOG" id="COG4221">
    <property type="taxonomic scope" value="Bacteria"/>
</dbReference>
<dbReference type="RefSeq" id="WP_045463377.1">
    <property type="nucleotide sequence ID" value="NZ_BBLT01000004.1"/>
</dbReference>
<dbReference type="PRINTS" id="PR00080">
    <property type="entry name" value="SDRFAMILY"/>
</dbReference>
<comment type="similarity">
    <text evidence="1">Belongs to the short-chain dehydrogenases/reductases (SDR) family.</text>
</comment>
<proteinExistence type="inferred from homology"/>
<dbReference type="Pfam" id="PF00106">
    <property type="entry name" value="adh_short"/>
    <property type="match status" value="1"/>
</dbReference>
<dbReference type="PANTHER" id="PTHR43313:SF1">
    <property type="entry name" value="3BETA-HYDROXYSTEROID DEHYDROGENASE DHS-16"/>
    <property type="match status" value="1"/>
</dbReference>
<evidence type="ECO:0000313" key="3">
    <source>
        <dbReference type="Proteomes" id="UP000030185"/>
    </source>
</evidence>
<dbReference type="InterPro" id="IPR036291">
    <property type="entry name" value="NAD(P)-bd_dom_sf"/>
</dbReference>
<dbReference type="STRING" id="153721.MYP_2428"/>
<dbReference type="GO" id="GO:0008202">
    <property type="term" value="P:steroid metabolic process"/>
    <property type="evidence" value="ECO:0007669"/>
    <property type="project" value="TreeGrafter"/>
</dbReference>
<dbReference type="Proteomes" id="UP000030185">
    <property type="component" value="Unassembled WGS sequence"/>
</dbReference>
<reference evidence="2 3" key="1">
    <citation type="submission" date="2014-09" db="EMBL/GenBank/DDBJ databases">
        <title>Sporocytophaga myxococcoides PG-01 genome sequencing.</title>
        <authorList>
            <person name="Liu L."/>
            <person name="Gao P.J."/>
            <person name="Chen G.J."/>
            <person name="Wang L.S."/>
        </authorList>
    </citation>
    <scope>NUCLEOTIDE SEQUENCE [LARGE SCALE GENOMIC DNA]</scope>
    <source>
        <strain evidence="2 3">PG-01</strain>
    </source>
</reference>
<keyword evidence="3" id="KW-1185">Reference proteome</keyword>
<dbReference type="GO" id="GO:0016491">
    <property type="term" value="F:oxidoreductase activity"/>
    <property type="evidence" value="ECO:0007669"/>
    <property type="project" value="TreeGrafter"/>
</dbReference>
<gene>
    <name evidence="2" type="ORF">MYP_2428</name>
</gene>
<dbReference type="AlphaFoldDB" id="A0A098LFF5"/>
<dbReference type="EMBL" id="BBLT01000004">
    <property type="protein sequence ID" value="GAL85199.1"/>
    <property type="molecule type" value="Genomic_DNA"/>
</dbReference>